<dbReference type="InterPro" id="IPR042104">
    <property type="entry name" value="PKS_dehydratase_sf"/>
</dbReference>
<keyword evidence="2" id="KW-0597">Phosphoprotein</keyword>
<dbReference type="SUPFAM" id="SSF55048">
    <property type="entry name" value="Probable ACP-binding domain of malonyl-CoA ACP transacylase"/>
    <property type="match status" value="1"/>
</dbReference>
<dbReference type="SMART" id="SM00825">
    <property type="entry name" value="PKS_KS"/>
    <property type="match status" value="1"/>
</dbReference>
<dbReference type="PROSITE" id="PS52004">
    <property type="entry name" value="KS3_2"/>
    <property type="match status" value="1"/>
</dbReference>
<dbReference type="InterPro" id="IPR049551">
    <property type="entry name" value="PKS_DH_C"/>
</dbReference>
<dbReference type="InterPro" id="IPR036291">
    <property type="entry name" value="NAD(P)-bd_dom_sf"/>
</dbReference>
<dbReference type="InterPro" id="IPR016035">
    <property type="entry name" value="Acyl_Trfase/lysoPLipase"/>
</dbReference>
<dbReference type="InterPro" id="IPR016036">
    <property type="entry name" value="Malonyl_transacylase_ACP-bd"/>
</dbReference>
<dbReference type="InterPro" id="IPR020841">
    <property type="entry name" value="PKS_Beta-ketoAc_synthase_dom"/>
</dbReference>
<name>A0A919RER6_9ACTN</name>
<dbReference type="EMBL" id="BOOW01000018">
    <property type="protein sequence ID" value="GII92556.1"/>
    <property type="molecule type" value="Genomic_DNA"/>
</dbReference>
<dbReference type="InterPro" id="IPR049552">
    <property type="entry name" value="PKS_DH_N"/>
</dbReference>
<dbReference type="InterPro" id="IPR057326">
    <property type="entry name" value="KR_dom"/>
</dbReference>
<dbReference type="GO" id="GO:0004312">
    <property type="term" value="F:fatty acid synthase activity"/>
    <property type="evidence" value="ECO:0007669"/>
    <property type="project" value="TreeGrafter"/>
</dbReference>
<evidence type="ECO:0000313" key="8">
    <source>
        <dbReference type="Proteomes" id="UP000606172"/>
    </source>
</evidence>
<dbReference type="Gene3D" id="3.40.366.10">
    <property type="entry name" value="Malonyl-Coenzyme A Acyl Carrier Protein, domain 2"/>
    <property type="match status" value="1"/>
</dbReference>
<keyword evidence="1" id="KW-0596">Phosphopantetheine</keyword>
<feature type="active site" description="Proton acceptor; for dehydratase activity" evidence="4">
    <location>
        <position position="1435"/>
    </location>
</feature>
<dbReference type="Pfam" id="PF02801">
    <property type="entry name" value="Ketoacyl-synt_C"/>
    <property type="match status" value="1"/>
</dbReference>
<keyword evidence="3" id="KW-0808">Transferase</keyword>
<feature type="domain" description="PKS/mFAS DH" evidence="6">
    <location>
        <begin position="1389"/>
        <end position="1678"/>
    </location>
</feature>
<dbReference type="CDD" id="cd00833">
    <property type="entry name" value="PKS"/>
    <property type="match status" value="1"/>
</dbReference>
<feature type="active site" description="Proton donor; for dehydratase activity" evidence="4">
    <location>
        <position position="1599"/>
    </location>
</feature>
<dbReference type="InterPro" id="IPR014043">
    <property type="entry name" value="Acyl_transferase_dom"/>
</dbReference>
<evidence type="ECO:0000256" key="3">
    <source>
        <dbReference type="ARBA" id="ARBA00022679"/>
    </source>
</evidence>
<dbReference type="SMART" id="SM00827">
    <property type="entry name" value="PKS_AT"/>
    <property type="match status" value="1"/>
</dbReference>
<dbReference type="SUPFAM" id="SSF53901">
    <property type="entry name" value="Thiolase-like"/>
    <property type="match status" value="1"/>
</dbReference>
<dbReference type="Pfam" id="PF14765">
    <property type="entry name" value="PS-DH"/>
    <property type="match status" value="1"/>
</dbReference>
<dbReference type="Pfam" id="PF21089">
    <property type="entry name" value="PKS_DH_N"/>
    <property type="match status" value="1"/>
</dbReference>
<protein>
    <submittedName>
        <fullName evidence="7">Polyketide synthase</fullName>
    </submittedName>
</protein>
<dbReference type="InterPro" id="IPR014030">
    <property type="entry name" value="Ketoacyl_synth_N"/>
</dbReference>
<dbReference type="InterPro" id="IPR013968">
    <property type="entry name" value="PKS_KR"/>
</dbReference>
<feature type="region of interest" description="C-terminal hotdog fold" evidence="4">
    <location>
        <begin position="1539"/>
        <end position="1678"/>
    </location>
</feature>
<dbReference type="RefSeq" id="WP_204025468.1">
    <property type="nucleotide sequence ID" value="NZ_BOOW01000018.1"/>
</dbReference>
<dbReference type="Pfam" id="PF08659">
    <property type="entry name" value="KR"/>
    <property type="match status" value="1"/>
</dbReference>
<dbReference type="SUPFAM" id="SSF47336">
    <property type="entry name" value="ACP-like"/>
    <property type="match status" value="1"/>
</dbReference>
<dbReference type="InterPro" id="IPR001227">
    <property type="entry name" value="Ac_transferase_dom_sf"/>
</dbReference>
<dbReference type="Gene3D" id="3.40.50.720">
    <property type="entry name" value="NAD(P)-binding Rossmann-like Domain"/>
    <property type="match status" value="1"/>
</dbReference>
<feature type="region of interest" description="N-terminal hotdog fold" evidence="4">
    <location>
        <begin position="1389"/>
        <end position="1524"/>
    </location>
</feature>
<comment type="caution">
    <text evidence="7">The sequence shown here is derived from an EMBL/GenBank/DDBJ whole genome shotgun (WGS) entry which is preliminary data.</text>
</comment>
<gene>
    <name evidence="7" type="ORF">Ssi02_27870</name>
</gene>
<dbReference type="SUPFAM" id="SSF51735">
    <property type="entry name" value="NAD(P)-binding Rossmann-fold domains"/>
    <property type="match status" value="1"/>
</dbReference>
<feature type="domain" description="Ketosynthase family 3 (KS3)" evidence="5">
    <location>
        <begin position="1"/>
        <end position="451"/>
    </location>
</feature>
<dbReference type="Gene3D" id="1.10.1200.10">
    <property type="entry name" value="ACP-like"/>
    <property type="match status" value="1"/>
</dbReference>
<dbReference type="PANTHER" id="PTHR43775:SF37">
    <property type="entry name" value="SI:DKEY-61P9.11"/>
    <property type="match status" value="1"/>
</dbReference>
<evidence type="ECO:0000259" key="5">
    <source>
        <dbReference type="PROSITE" id="PS52004"/>
    </source>
</evidence>
<dbReference type="Pfam" id="PF00698">
    <property type="entry name" value="Acyl_transf_1"/>
    <property type="match status" value="1"/>
</dbReference>
<dbReference type="GO" id="GO:0006633">
    <property type="term" value="P:fatty acid biosynthetic process"/>
    <property type="evidence" value="ECO:0007669"/>
    <property type="project" value="TreeGrafter"/>
</dbReference>
<evidence type="ECO:0000259" key="6">
    <source>
        <dbReference type="PROSITE" id="PS52019"/>
    </source>
</evidence>
<dbReference type="InterPro" id="IPR020807">
    <property type="entry name" value="PKS_DH"/>
</dbReference>
<evidence type="ECO:0000256" key="2">
    <source>
        <dbReference type="ARBA" id="ARBA00022553"/>
    </source>
</evidence>
<dbReference type="InterPro" id="IPR049900">
    <property type="entry name" value="PKS_mFAS_DH"/>
</dbReference>
<proteinExistence type="predicted"/>
<keyword evidence="8" id="KW-1185">Reference proteome</keyword>
<dbReference type="Gene3D" id="3.10.129.110">
    <property type="entry name" value="Polyketide synthase dehydratase"/>
    <property type="match status" value="1"/>
</dbReference>
<dbReference type="Pfam" id="PF00109">
    <property type="entry name" value="ketoacyl-synt"/>
    <property type="match status" value="1"/>
</dbReference>
<dbReference type="InterPro" id="IPR050091">
    <property type="entry name" value="PKS_NRPS_Biosynth_Enz"/>
</dbReference>
<accession>A0A919RER6</accession>
<sequence length="1832" mass="189790">MNIAIVGMACAYPDAPHPAALWESVMWRRRAFRRIPAERLSLSDYHSPDRSSADRTYSTRAALIEGWEFDRTAYRIPAAVHRVSDPAHWLALDTAAHALADAGFPGADGLARERVAVVVGNTLAGEVTRAHALRLRWPYVRDVLACALADLPVETGVRVLERAERDYLSPFPEFSDESLAGAQPTMIAGHVCRHFDLGGGGYAVDGACASSLLAVISACRTLREGGADFVLAGGVDVSLDPFELVGLAKTGVLAADRMRVYDERAGGFWPGEGCGFVALMRAGDARDLGLRIHAEIAGWGVSSGGADAADGQVLALRRAYAHAGVLPGEVALFEGHGAGTSAGDTAELTALTRLLSTSRPAFPAALGSVKANIGHTKAAAGVAGLIKAALSLAAGTLPPTTGCENPHKLLTGPASPLRILDAPEPWPDGPRYAGVSAAGVGGLNAHLVVSGTAEAPMSSTPAGVRGAYPVSERRVLPEGLPSRDDPLVFAISGEDVLGTLRRIADQATCWSEAELVDLARALGTRPGGAPGTAGDAGQAGGRRVALVAGSPEQLAERAAVAADRWERLRPGVLDAAPGVFAGDGVRGRVTLLFPGQGAPVRSPDGRVRDGVADTAEAQPAILAASLAALRKLDRLGVTAGAAVGHSLGEIAGLVWAGSLTVKDARRLVRRRGHIMSELGRPGAGMVSVGAGREVAEQLARGTALVLAAVNGPASCVLAGSLEELAVAVRRAAERGVPTTALPVSRAFHSPLVADCAAAMADFLKDVRFRPPVRTLISTVTGAPLSPDDDPALLLHRQITAPVRFWDAVCHVAGDTDLFCEAGPGRTLSALIEGVPAVSVDAFGRSAAPAAETAAALWAAGAIPDLSPLYGDLPGRPMDIWRDRVFIANPCSRLRGNDTACGEAGGFLPAEEVVWLVRDLVAAEAGLPVESVTDDMFLLGDLKVTSTARLAAGAARAAGRRRPVAPPAGDITVADLAECIAALPPAGPDGDRTPPTPVPGVAPWVRCFAEPAYPDFVGPGSSPPAQETVPQADPLHPQEITKLVQDTAPRPAPVRRSRQEAVATDDPLRPQEITKLVQGSGGRPAAARRRPLGITAPRLHHPRTLVVGDPLDPEEIARLLRAARKALADGTGFTVAADGGALAGFARSLHLEHPDVFTGDPRPQPLPIPLPGDGPLPVGPDDVVLVSGGGKGIGLACATGLAEASGCALGLVGRASPDDDQVLRANLAALAERGVRHAYALADIGDEAAAAGAVRLLTDALGPITMLIHAAAVNRPARFAELGDDEIVAHLTPKVAGLSHLVAAASPKHIVTFGSVAGTYGMAGESHYALAAGLMREQSRRLGGLNIDWTTWSDVRDPACDVTPLPEREGVEVFLKLLRTPGLPPSVAVHGRLGQPPAPCPGRGRFVDDVRVHYPGVELVADSVVSLASDPCLGDHRPGGTAVLPAVVALEALAQAAAVVAGRRVSEIADMSFDRPVTVPEGGGTTVRVCALRRDDVIEVVLRSEETGFQADHVRAVFPVASTRGAHSPPAGTQTAQNRGEPLTADEIYGPLCFQTGRFRRVTRLTLVEPHACAGEVRGDEPEGWFGGASPLLGSPGVADATIHALQACVPHRRLLPAGAERLVIHPEAGRGDVRLSARERHGDIAEYVWDVEAVNGEGRPVATWTGLRLKDAGPLPRVDPWPPSLLAVYLQRAAVALGLSPSLRVSVDRPEAGCSRSHLAGHVLSTASPATCGWERVGGAVPALGPGLTPLVNELQPRCDEPRDTVATRVWNAVECLSKAGLPPSAPLAVEGVFDGGWALLRSGSNLIASTVVRIRGVDEAVSIALMAEGGG</sequence>
<dbReference type="InterPro" id="IPR016039">
    <property type="entry name" value="Thiolase-like"/>
</dbReference>
<dbReference type="SMART" id="SM00822">
    <property type="entry name" value="PKS_KR"/>
    <property type="match status" value="1"/>
</dbReference>
<dbReference type="SMART" id="SM00826">
    <property type="entry name" value="PKS_DH"/>
    <property type="match status" value="1"/>
</dbReference>
<dbReference type="PANTHER" id="PTHR43775">
    <property type="entry name" value="FATTY ACID SYNTHASE"/>
    <property type="match status" value="1"/>
</dbReference>
<evidence type="ECO:0000256" key="1">
    <source>
        <dbReference type="ARBA" id="ARBA00022450"/>
    </source>
</evidence>
<evidence type="ECO:0000256" key="4">
    <source>
        <dbReference type="PROSITE-ProRule" id="PRU01363"/>
    </source>
</evidence>
<dbReference type="PROSITE" id="PS52019">
    <property type="entry name" value="PKS_MFAS_DH"/>
    <property type="match status" value="1"/>
</dbReference>
<dbReference type="InterPro" id="IPR014031">
    <property type="entry name" value="Ketoacyl_synth_C"/>
</dbReference>
<reference evidence="7" key="1">
    <citation type="submission" date="2021-01" db="EMBL/GenBank/DDBJ databases">
        <title>Whole genome shotgun sequence of Sinosporangium siamense NBRC 109515.</title>
        <authorList>
            <person name="Komaki H."/>
            <person name="Tamura T."/>
        </authorList>
    </citation>
    <scope>NUCLEOTIDE SEQUENCE</scope>
    <source>
        <strain evidence="7">NBRC 109515</strain>
    </source>
</reference>
<dbReference type="InterPro" id="IPR036736">
    <property type="entry name" value="ACP-like_sf"/>
</dbReference>
<dbReference type="Gene3D" id="3.40.47.10">
    <property type="match status" value="1"/>
</dbReference>
<dbReference type="Proteomes" id="UP000606172">
    <property type="component" value="Unassembled WGS sequence"/>
</dbReference>
<dbReference type="SUPFAM" id="SSF52151">
    <property type="entry name" value="FabD/lysophospholipase-like"/>
    <property type="match status" value="1"/>
</dbReference>
<evidence type="ECO:0000313" key="7">
    <source>
        <dbReference type="EMBL" id="GII92556.1"/>
    </source>
</evidence>
<organism evidence="7 8">
    <name type="scientific">Sinosporangium siamense</name>
    <dbReference type="NCBI Taxonomy" id="1367973"/>
    <lineage>
        <taxon>Bacteria</taxon>
        <taxon>Bacillati</taxon>
        <taxon>Actinomycetota</taxon>
        <taxon>Actinomycetes</taxon>
        <taxon>Streptosporangiales</taxon>
        <taxon>Streptosporangiaceae</taxon>
        <taxon>Sinosporangium</taxon>
    </lineage>
</organism>